<evidence type="ECO:0008006" key="3">
    <source>
        <dbReference type="Google" id="ProtNLM"/>
    </source>
</evidence>
<name>A0A835XMD8_9CHLO</name>
<dbReference type="Proteomes" id="UP000612055">
    <property type="component" value="Unassembled WGS sequence"/>
</dbReference>
<evidence type="ECO:0000313" key="1">
    <source>
        <dbReference type="EMBL" id="KAG2483635.1"/>
    </source>
</evidence>
<comment type="caution">
    <text evidence="1">The sequence shown here is derived from an EMBL/GenBank/DDBJ whole genome shotgun (WGS) entry which is preliminary data.</text>
</comment>
<proteinExistence type="predicted"/>
<organism evidence="1 2">
    <name type="scientific">Edaphochlamys debaryana</name>
    <dbReference type="NCBI Taxonomy" id="47281"/>
    <lineage>
        <taxon>Eukaryota</taxon>
        <taxon>Viridiplantae</taxon>
        <taxon>Chlorophyta</taxon>
        <taxon>core chlorophytes</taxon>
        <taxon>Chlorophyceae</taxon>
        <taxon>CS clade</taxon>
        <taxon>Chlamydomonadales</taxon>
        <taxon>Chlamydomonadales incertae sedis</taxon>
        <taxon>Edaphochlamys</taxon>
    </lineage>
</organism>
<keyword evidence="2" id="KW-1185">Reference proteome</keyword>
<dbReference type="OrthoDB" id="3335358at2759"/>
<gene>
    <name evidence="1" type="ORF">HYH03_017513</name>
</gene>
<dbReference type="EMBL" id="JAEHOE010000170">
    <property type="protein sequence ID" value="KAG2483635.1"/>
    <property type="molecule type" value="Genomic_DNA"/>
</dbReference>
<dbReference type="Pfam" id="PF06108">
    <property type="entry name" value="DUF952"/>
    <property type="match status" value="1"/>
</dbReference>
<dbReference type="SUPFAM" id="SSF56399">
    <property type="entry name" value="ADP-ribosylation"/>
    <property type="match status" value="1"/>
</dbReference>
<reference evidence="1" key="1">
    <citation type="journal article" date="2020" name="bioRxiv">
        <title>Comparative genomics of Chlamydomonas.</title>
        <authorList>
            <person name="Craig R.J."/>
            <person name="Hasan A.R."/>
            <person name="Ness R.W."/>
            <person name="Keightley P.D."/>
        </authorList>
    </citation>
    <scope>NUCLEOTIDE SEQUENCE</scope>
    <source>
        <strain evidence="1">CCAP 11/70</strain>
    </source>
</reference>
<dbReference type="PANTHER" id="PTHR34129">
    <property type="entry name" value="BLR1139 PROTEIN"/>
    <property type="match status" value="1"/>
</dbReference>
<sequence>MAAAEAAPLFHMVQESLWTAAKASGKPYFPPTYEQDGFIHLTADARFLLGIGNHFYKSVPGNWLLLCLDPARLTAKVAFEPAAPVGSTSSDGLTAEKEDAPLFPHLYGTIDYEAVRSELAIERDDSGAFLAIPSLGIR</sequence>
<dbReference type="InterPro" id="IPR009297">
    <property type="entry name" value="DUF952"/>
</dbReference>
<dbReference type="AlphaFoldDB" id="A0A835XMD8"/>
<dbReference type="PANTHER" id="PTHR34129:SF1">
    <property type="entry name" value="DUF952 DOMAIN-CONTAINING PROTEIN"/>
    <property type="match status" value="1"/>
</dbReference>
<protein>
    <recommendedName>
        <fullName evidence="3">DUF952 domain-containing protein</fullName>
    </recommendedName>
</protein>
<dbReference type="Gene3D" id="3.20.170.20">
    <property type="entry name" value="Protein of unknown function DUF952"/>
    <property type="match status" value="1"/>
</dbReference>
<accession>A0A835XMD8</accession>
<evidence type="ECO:0000313" key="2">
    <source>
        <dbReference type="Proteomes" id="UP000612055"/>
    </source>
</evidence>